<dbReference type="InterPro" id="IPR025714">
    <property type="entry name" value="Methyltranfer_dom"/>
</dbReference>
<dbReference type="CDD" id="cd02440">
    <property type="entry name" value="AdoMet_MTases"/>
    <property type="match status" value="1"/>
</dbReference>
<dbReference type="PANTHER" id="PTHR12843:SF5">
    <property type="entry name" value="EEF1A LYSINE METHYLTRANSFERASE 2"/>
    <property type="match status" value="1"/>
</dbReference>
<dbReference type="EMBL" id="AFNH02000486">
    <property type="protein sequence ID" value="EZG68069.1"/>
    <property type="molecule type" value="Genomic_DNA"/>
</dbReference>
<dbReference type="Gene3D" id="3.40.50.150">
    <property type="entry name" value="Vaccinia Virus protein VP39"/>
    <property type="match status" value="1"/>
</dbReference>
<accession>A0A023B7W0</accession>
<dbReference type="VEuPathDB" id="CryptoDB:GNI_064720"/>
<keyword evidence="2" id="KW-0808">Transferase</keyword>
<dbReference type="Proteomes" id="UP000019763">
    <property type="component" value="Unassembled WGS sequence"/>
</dbReference>
<dbReference type="eggNOG" id="KOG1271">
    <property type="taxonomic scope" value="Eukaryota"/>
</dbReference>
<proteinExistence type="predicted"/>
<dbReference type="GO" id="GO:0005737">
    <property type="term" value="C:cytoplasm"/>
    <property type="evidence" value="ECO:0007669"/>
    <property type="project" value="TreeGrafter"/>
</dbReference>
<keyword evidence="2" id="KW-0489">Methyltransferase</keyword>
<evidence type="ECO:0000313" key="2">
    <source>
        <dbReference type="EMBL" id="EZG68069.1"/>
    </source>
</evidence>
<dbReference type="Pfam" id="PF13847">
    <property type="entry name" value="Methyltransf_31"/>
    <property type="match status" value="1"/>
</dbReference>
<feature type="domain" description="Methyltransferase" evidence="1">
    <location>
        <begin position="64"/>
        <end position="200"/>
    </location>
</feature>
<protein>
    <submittedName>
        <fullName evidence="2">Methyltransferase domain protein</fullName>
    </submittedName>
</protein>
<dbReference type="OrthoDB" id="540004at2759"/>
<keyword evidence="3" id="KW-1185">Reference proteome</keyword>
<gene>
    <name evidence="2" type="ORF">GNI_064720</name>
</gene>
<evidence type="ECO:0000313" key="3">
    <source>
        <dbReference type="Proteomes" id="UP000019763"/>
    </source>
</evidence>
<dbReference type="RefSeq" id="XP_011130110.1">
    <property type="nucleotide sequence ID" value="XM_011131808.1"/>
</dbReference>
<name>A0A023B7W0_GRENI</name>
<dbReference type="GO" id="GO:0032259">
    <property type="term" value="P:methylation"/>
    <property type="evidence" value="ECO:0007669"/>
    <property type="project" value="UniProtKB-KW"/>
</dbReference>
<dbReference type="InterPro" id="IPR029063">
    <property type="entry name" value="SAM-dependent_MTases_sf"/>
</dbReference>
<organism evidence="2 3">
    <name type="scientific">Gregarina niphandrodes</name>
    <name type="common">Septate eugregarine</name>
    <dbReference type="NCBI Taxonomy" id="110365"/>
    <lineage>
        <taxon>Eukaryota</taxon>
        <taxon>Sar</taxon>
        <taxon>Alveolata</taxon>
        <taxon>Apicomplexa</taxon>
        <taxon>Conoidasida</taxon>
        <taxon>Gregarinasina</taxon>
        <taxon>Eugregarinorida</taxon>
        <taxon>Gregarinidae</taxon>
        <taxon>Gregarina</taxon>
    </lineage>
</organism>
<evidence type="ECO:0000259" key="1">
    <source>
        <dbReference type="Pfam" id="PF13847"/>
    </source>
</evidence>
<dbReference type="GO" id="GO:0016279">
    <property type="term" value="F:protein-lysine N-methyltransferase activity"/>
    <property type="evidence" value="ECO:0007669"/>
    <property type="project" value="TreeGrafter"/>
</dbReference>
<dbReference type="SUPFAM" id="SSF53335">
    <property type="entry name" value="S-adenosyl-L-methionine-dependent methyltransferases"/>
    <property type="match status" value="1"/>
</dbReference>
<dbReference type="GeneID" id="22912394"/>
<dbReference type="PANTHER" id="PTHR12843">
    <property type="entry name" value="PROTEIN-LYSINE N-METHYLTRANSFERASE METTL10"/>
    <property type="match status" value="1"/>
</dbReference>
<dbReference type="AlphaFoldDB" id="A0A023B7W0"/>
<reference evidence="2" key="1">
    <citation type="submission" date="2013-12" db="EMBL/GenBank/DDBJ databases">
        <authorList>
            <person name="Omoto C.K."/>
            <person name="Sibley D."/>
            <person name="Venepally P."/>
            <person name="Hadjithomas M."/>
            <person name="Karamycheva S."/>
            <person name="Brunk B."/>
            <person name="Roos D."/>
            <person name="Caler E."/>
            <person name="Lorenzi H."/>
        </authorList>
    </citation>
    <scope>NUCLEOTIDE SEQUENCE</scope>
</reference>
<sequence length="260" mass="29318">MTPENQNSVLATTAYWDNWYHEELKQFEDNNTLGEEWYGNYQEHVLDWISSSWNGWCTNVNVADVSLLDIGTGNGLFLYRLAEVGFRKLYGVDYLESAIRCARAFRKKIATGEVEVEDSNADLTKCEFHFDVDDIMAPSRASDKTTGENPAGEGIEKLLASDGPMVIHDKGTLDVFYLRSQIELMVKRVCEKYATNPNCIWIISSGNLTHDELKGCIEQFSDFREIGRMRSLPQLSFQGHSGTTLATMAFQRPAACLTSP</sequence>
<comment type="caution">
    <text evidence="2">The sequence shown here is derived from an EMBL/GenBank/DDBJ whole genome shotgun (WGS) entry which is preliminary data.</text>
</comment>